<evidence type="ECO:0000256" key="4">
    <source>
        <dbReference type="ARBA" id="ARBA00022679"/>
    </source>
</evidence>
<dbReference type="InterPro" id="IPR000719">
    <property type="entry name" value="Prot_kinase_dom"/>
</dbReference>
<dbReference type="PROSITE" id="PS00107">
    <property type="entry name" value="PROTEIN_KINASE_ATP"/>
    <property type="match status" value="1"/>
</dbReference>
<dbReference type="InterPro" id="IPR001245">
    <property type="entry name" value="Ser-Thr/Tyr_kinase_cat_dom"/>
</dbReference>
<organism evidence="12 13">
    <name type="scientific">Bremerella alba</name>
    <dbReference type="NCBI Taxonomy" id="980252"/>
    <lineage>
        <taxon>Bacteria</taxon>
        <taxon>Pseudomonadati</taxon>
        <taxon>Planctomycetota</taxon>
        <taxon>Planctomycetia</taxon>
        <taxon>Pirellulales</taxon>
        <taxon>Pirellulaceae</taxon>
        <taxon>Bremerella</taxon>
    </lineage>
</organism>
<dbReference type="SUPFAM" id="SSF56112">
    <property type="entry name" value="Protein kinase-like (PK-like)"/>
    <property type="match status" value="1"/>
</dbReference>
<feature type="region of interest" description="Disordered" evidence="10">
    <location>
        <begin position="213"/>
        <end position="234"/>
    </location>
</feature>
<evidence type="ECO:0000256" key="8">
    <source>
        <dbReference type="ARBA" id="ARBA00023212"/>
    </source>
</evidence>
<comment type="similarity">
    <text evidence="3">Belongs to the protein kinase superfamily. NEK Ser/Thr protein kinase family. NIMA subfamily.</text>
</comment>
<dbReference type="GO" id="GO:0004674">
    <property type="term" value="F:protein serine/threonine kinase activity"/>
    <property type="evidence" value="ECO:0007669"/>
    <property type="project" value="TreeGrafter"/>
</dbReference>
<dbReference type="GO" id="GO:0005524">
    <property type="term" value="F:ATP binding"/>
    <property type="evidence" value="ECO:0007669"/>
    <property type="project" value="UniProtKB-UniRule"/>
</dbReference>
<evidence type="ECO:0000256" key="10">
    <source>
        <dbReference type="SAM" id="MobiDB-lite"/>
    </source>
</evidence>
<dbReference type="EMBL" id="JABRWO010000006">
    <property type="protein sequence ID" value="MBA2115445.1"/>
    <property type="molecule type" value="Genomic_DNA"/>
</dbReference>
<evidence type="ECO:0000256" key="3">
    <source>
        <dbReference type="ARBA" id="ARBA00010886"/>
    </source>
</evidence>
<feature type="binding site" evidence="9">
    <location>
        <position position="133"/>
    </location>
    <ligand>
        <name>ATP</name>
        <dbReference type="ChEBI" id="CHEBI:30616"/>
    </ligand>
</feature>
<dbReference type="InterPro" id="IPR011009">
    <property type="entry name" value="Kinase-like_dom_sf"/>
</dbReference>
<dbReference type="PANTHER" id="PTHR43289">
    <property type="entry name" value="MITOGEN-ACTIVATED PROTEIN KINASE KINASE KINASE 20-RELATED"/>
    <property type="match status" value="1"/>
</dbReference>
<evidence type="ECO:0000256" key="5">
    <source>
        <dbReference type="ARBA" id="ARBA00022741"/>
    </source>
</evidence>
<reference evidence="12 13" key="1">
    <citation type="submission" date="2020-05" db="EMBL/GenBank/DDBJ databases">
        <title>Bremerella alba sp. nov., a novel planctomycete isolated from the surface of the macroalga Fucus spiralis.</title>
        <authorList>
            <person name="Godinho O."/>
            <person name="Botelho R."/>
            <person name="Albuquerque L."/>
            <person name="Wiegand S."/>
            <person name="Da Costa M.S."/>
            <person name="Lobo-Da-Cunha A."/>
            <person name="Jogler C."/>
            <person name="Lage O.M."/>
        </authorList>
    </citation>
    <scope>NUCLEOTIDE SEQUENCE [LARGE SCALE GENOMIC DNA]</scope>
    <source>
        <strain evidence="12 13">FF15</strain>
    </source>
</reference>
<evidence type="ECO:0000313" key="13">
    <source>
        <dbReference type="Proteomes" id="UP000551616"/>
    </source>
</evidence>
<dbReference type="PROSITE" id="PS50011">
    <property type="entry name" value="PROTEIN_KINASE_DOM"/>
    <property type="match status" value="1"/>
</dbReference>
<dbReference type="Pfam" id="PF07714">
    <property type="entry name" value="PK_Tyr_Ser-Thr"/>
    <property type="match status" value="1"/>
</dbReference>
<name>A0A7V9A7I6_9BACT</name>
<dbReference type="GO" id="GO:0000922">
    <property type="term" value="C:spindle pole"/>
    <property type="evidence" value="ECO:0007669"/>
    <property type="project" value="UniProtKB-SubCell"/>
</dbReference>
<gene>
    <name evidence="12" type="ORF">HOV93_26260</name>
</gene>
<dbReference type="InterPro" id="IPR017441">
    <property type="entry name" value="Protein_kinase_ATP_BS"/>
</dbReference>
<keyword evidence="8" id="KW-0206">Cytoskeleton</keyword>
<protein>
    <recommendedName>
        <fullName evidence="11">Protein kinase domain-containing protein</fullName>
    </recommendedName>
</protein>
<keyword evidence="5 9" id="KW-0547">Nucleotide-binding</keyword>
<dbReference type="Proteomes" id="UP000551616">
    <property type="component" value="Unassembled WGS sequence"/>
</dbReference>
<evidence type="ECO:0000259" key="11">
    <source>
        <dbReference type="PROSITE" id="PS50011"/>
    </source>
</evidence>
<accession>A0A7V9A7I6</accession>
<keyword evidence="4" id="KW-0808">Transferase</keyword>
<comment type="caution">
    <text evidence="12">The sequence shown here is derived from an EMBL/GenBank/DDBJ whole genome shotgun (WGS) entry which is preliminary data.</text>
</comment>
<keyword evidence="13" id="KW-1185">Reference proteome</keyword>
<evidence type="ECO:0000256" key="1">
    <source>
        <dbReference type="ARBA" id="ARBA00004300"/>
    </source>
</evidence>
<evidence type="ECO:0000256" key="9">
    <source>
        <dbReference type="PROSITE-ProRule" id="PRU10141"/>
    </source>
</evidence>
<keyword evidence="7 9" id="KW-0067">ATP-binding</keyword>
<dbReference type="AlphaFoldDB" id="A0A7V9A7I6"/>
<evidence type="ECO:0000256" key="2">
    <source>
        <dbReference type="ARBA" id="ARBA00004647"/>
    </source>
</evidence>
<proteinExistence type="inferred from homology"/>
<evidence type="ECO:0000313" key="12">
    <source>
        <dbReference type="EMBL" id="MBA2115445.1"/>
    </source>
</evidence>
<keyword evidence="6" id="KW-0418">Kinase</keyword>
<evidence type="ECO:0000256" key="7">
    <source>
        <dbReference type="ARBA" id="ARBA00022840"/>
    </source>
</evidence>
<dbReference type="GO" id="GO:0005813">
    <property type="term" value="C:centrosome"/>
    <property type="evidence" value="ECO:0007669"/>
    <property type="project" value="UniProtKB-SubCell"/>
</dbReference>
<evidence type="ECO:0000256" key="6">
    <source>
        <dbReference type="ARBA" id="ARBA00022777"/>
    </source>
</evidence>
<dbReference type="Gene3D" id="3.30.200.20">
    <property type="entry name" value="Phosphorylase Kinase, domain 1"/>
    <property type="match status" value="1"/>
</dbReference>
<comment type="subcellular location">
    <subcellularLocation>
        <location evidence="1">Cytoplasm</location>
        <location evidence="1">Cytoskeleton</location>
        <location evidence="1">Microtubule organizing center</location>
        <location evidence="1">Centrosome</location>
    </subcellularLocation>
    <subcellularLocation>
        <location evidence="2">Cytoplasm</location>
        <location evidence="2">Cytoskeleton</location>
        <location evidence="2">Spindle pole</location>
    </subcellularLocation>
</comment>
<feature type="domain" description="Protein kinase" evidence="11">
    <location>
        <begin position="103"/>
        <end position="234"/>
    </location>
</feature>
<keyword evidence="8" id="KW-0963">Cytoplasm</keyword>
<dbReference type="PANTHER" id="PTHR43289:SF6">
    <property type="entry name" value="SERINE_THREONINE-PROTEIN KINASE NEKL-3"/>
    <property type="match status" value="1"/>
</dbReference>
<sequence>MTFDREKTIFLMALDIPMGAKRDAFINVECGDDDELKAAVAELLSVHDRSMNVLDQETSQRIALQGQVKSAADAISMNSTWGRDSGGNLVPPTLEGSELIANYSLLEKLGEGGFGQVYVAEQREPVRRRVAIKLLKSAANSLESMARFEAERQALAMMDHPNIAHIFDGGATSTGQPYFVMELVRGVHITRFCREHDSTAIRTVSGCLPRRAACSPKGNHPSRSKTVKCLGHAA</sequence>